<keyword evidence="1" id="KW-0472">Membrane</keyword>
<dbReference type="AlphaFoldDB" id="A0A485LT03"/>
<keyword evidence="1" id="KW-0812">Transmembrane</keyword>
<dbReference type="EMBL" id="VJMH01007481">
    <property type="protein sequence ID" value="KAF0682867.1"/>
    <property type="molecule type" value="Genomic_DNA"/>
</dbReference>
<proteinExistence type="predicted"/>
<accession>A0A485LT03</accession>
<organism evidence="3 4">
    <name type="scientific">Aphanomyces stellatus</name>
    <dbReference type="NCBI Taxonomy" id="120398"/>
    <lineage>
        <taxon>Eukaryota</taxon>
        <taxon>Sar</taxon>
        <taxon>Stramenopiles</taxon>
        <taxon>Oomycota</taxon>
        <taxon>Saprolegniomycetes</taxon>
        <taxon>Saprolegniales</taxon>
        <taxon>Verrucalvaceae</taxon>
        <taxon>Aphanomyces</taxon>
    </lineage>
</organism>
<feature type="transmembrane region" description="Helical" evidence="1">
    <location>
        <begin position="62"/>
        <end position="89"/>
    </location>
</feature>
<keyword evidence="1" id="KW-1133">Transmembrane helix</keyword>
<dbReference type="Proteomes" id="UP000332933">
    <property type="component" value="Unassembled WGS sequence"/>
</dbReference>
<feature type="transmembrane region" description="Helical" evidence="1">
    <location>
        <begin position="36"/>
        <end position="56"/>
    </location>
</feature>
<feature type="transmembrane region" description="Helical" evidence="1">
    <location>
        <begin position="137"/>
        <end position="159"/>
    </location>
</feature>
<sequence length="323" mass="36271">MGPPLQLVVAFGGIWTLLTCAWALHCIVSRQYLTPLHAAMTLVAVLANVDMASHVAAKTTPLVASCMAGVHALFLSSMLVVIMLVANGYAITVASLRKRDWARIILYASVSGFLRWWRCVADAFPWMLLEMTVQLMVLLYVMRATTMNMHFALFLMALLRREGVLHDVPLVYPHYNLFRNCRVVLSVFFTSYILVCAWTFTVLEHVPHVFFVAEQVIFLALAIYFGTVLRPVPKYGFIDVTQQMQLNFPQFFRVYSRLLQNMDVADLLSEDEVRPIVGDRAPPPHAVVVIENPPSRTDQGNLVPNIGVGIKRKSDASSDIQSM</sequence>
<protein>
    <submittedName>
        <fullName evidence="3">Aste57867_25054 protein</fullName>
    </submittedName>
</protein>
<feature type="transmembrane region" description="Helical" evidence="1">
    <location>
        <begin position="101"/>
        <end position="117"/>
    </location>
</feature>
<evidence type="ECO:0000313" key="3">
    <source>
        <dbReference type="EMBL" id="VFU01685.1"/>
    </source>
</evidence>
<reference evidence="2" key="2">
    <citation type="submission" date="2019-06" db="EMBL/GenBank/DDBJ databases">
        <title>Genomics analysis of Aphanomyces spp. identifies a new class of oomycete effector associated with host adaptation.</title>
        <authorList>
            <person name="Gaulin E."/>
        </authorList>
    </citation>
    <scope>NUCLEOTIDE SEQUENCE</scope>
    <source>
        <strain evidence="2">CBS 578.67</strain>
    </source>
</reference>
<dbReference type="OrthoDB" id="77474at2759"/>
<keyword evidence="4" id="KW-1185">Reference proteome</keyword>
<feature type="transmembrane region" description="Helical" evidence="1">
    <location>
        <begin position="180"/>
        <end position="203"/>
    </location>
</feature>
<dbReference type="EMBL" id="CAADRA010007507">
    <property type="protein sequence ID" value="VFU01685.1"/>
    <property type="molecule type" value="Genomic_DNA"/>
</dbReference>
<name>A0A485LT03_9STRA</name>
<reference evidence="3 4" key="1">
    <citation type="submission" date="2019-03" db="EMBL/GenBank/DDBJ databases">
        <authorList>
            <person name="Gaulin E."/>
            <person name="Dumas B."/>
        </authorList>
    </citation>
    <scope>NUCLEOTIDE SEQUENCE [LARGE SCALE GENOMIC DNA]</scope>
    <source>
        <strain evidence="3">CBS 568.67</strain>
    </source>
</reference>
<evidence type="ECO:0000256" key="1">
    <source>
        <dbReference type="SAM" id="Phobius"/>
    </source>
</evidence>
<feature type="transmembrane region" description="Helical" evidence="1">
    <location>
        <begin position="6"/>
        <end position="24"/>
    </location>
</feature>
<evidence type="ECO:0000313" key="4">
    <source>
        <dbReference type="Proteomes" id="UP000332933"/>
    </source>
</evidence>
<gene>
    <name evidence="3" type="primary">Aste57867_25054</name>
    <name evidence="2" type="ORF">As57867_024976</name>
    <name evidence="3" type="ORF">ASTE57867_25054</name>
</gene>
<evidence type="ECO:0000313" key="2">
    <source>
        <dbReference type="EMBL" id="KAF0682867.1"/>
    </source>
</evidence>
<feature type="transmembrane region" description="Helical" evidence="1">
    <location>
        <begin position="209"/>
        <end position="229"/>
    </location>
</feature>